<comment type="subcellular location">
    <subcellularLocation>
        <location evidence="1">Membrane</location>
        <topology evidence="1">Multi-pass membrane protein</topology>
    </subcellularLocation>
</comment>
<sequence length="238" mass="28333">MPVISVAVRDSAFHMRLLQQYLLLLKKYPILTKSVTSSVLSALGNLLSQVLENRRKFKNGRPEKDIDVPGIARFAIYGFVNQVIIKLDFFFPIKDLYFILFYYYSVYFSVYLYLLMFHFDFRLCITGPISHYFYHLLELLVPSTVPYCMPKRLLLDRLVFAPAFLLLFFIVMNILERKRWPALQDKLRASYWPALKMNWKVWTPFQFVNINFVPIQFRVLFANLVALFWYAYLASVRK</sequence>
<reference evidence="7" key="2">
    <citation type="submission" date="2025-09" db="UniProtKB">
        <authorList>
            <consortium name="Ensembl"/>
        </authorList>
    </citation>
    <scope>IDENTIFICATION</scope>
</reference>
<evidence type="ECO:0000256" key="3">
    <source>
        <dbReference type="ARBA" id="ARBA00022692"/>
    </source>
</evidence>
<evidence type="ECO:0000256" key="1">
    <source>
        <dbReference type="ARBA" id="ARBA00004141"/>
    </source>
</evidence>
<dbReference type="PANTHER" id="PTHR11266">
    <property type="entry name" value="PEROXISOMAL MEMBRANE PROTEIN 2, PXMP2 MPV17"/>
    <property type="match status" value="1"/>
</dbReference>
<dbReference type="STRING" id="1676925.ENSPKIP00000009923"/>
<keyword evidence="8" id="KW-1185">Reference proteome</keyword>
<accession>A0A3B3QUX2</accession>
<dbReference type="Pfam" id="PF04117">
    <property type="entry name" value="Mpv17_PMP22"/>
    <property type="match status" value="1"/>
</dbReference>
<organism evidence="7 8">
    <name type="scientific">Paramormyrops kingsleyae</name>
    <dbReference type="NCBI Taxonomy" id="1676925"/>
    <lineage>
        <taxon>Eukaryota</taxon>
        <taxon>Metazoa</taxon>
        <taxon>Chordata</taxon>
        <taxon>Craniata</taxon>
        <taxon>Vertebrata</taxon>
        <taxon>Euteleostomi</taxon>
        <taxon>Actinopterygii</taxon>
        <taxon>Neopterygii</taxon>
        <taxon>Teleostei</taxon>
        <taxon>Osteoglossocephala</taxon>
        <taxon>Osteoglossomorpha</taxon>
        <taxon>Osteoglossiformes</taxon>
        <taxon>Mormyridae</taxon>
        <taxon>Paramormyrops</taxon>
    </lineage>
</organism>
<dbReference type="Ensembl" id="ENSPKIT00000034036.1">
    <property type="protein sequence ID" value="ENSPKIP00000009923.1"/>
    <property type="gene ID" value="ENSPKIG00000024833.1"/>
</dbReference>
<keyword evidence="3" id="KW-0812">Transmembrane</keyword>
<evidence type="ECO:0000313" key="8">
    <source>
        <dbReference type="Proteomes" id="UP000261540"/>
    </source>
</evidence>
<dbReference type="Proteomes" id="UP000261540">
    <property type="component" value="Unplaced"/>
</dbReference>
<keyword evidence="4" id="KW-1133">Transmembrane helix</keyword>
<evidence type="ECO:0000256" key="4">
    <source>
        <dbReference type="ARBA" id="ARBA00022989"/>
    </source>
</evidence>
<comment type="similarity">
    <text evidence="2 6">Belongs to the peroxisomal membrane protein PXMP2/4 family.</text>
</comment>
<dbReference type="GO" id="GO:0005778">
    <property type="term" value="C:peroxisomal membrane"/>
    <property type="evidence" value="ECO:0007669"/>
    <property type="project" value="TreeGrafter"/>
</dbReference>
<dbReference type="AlphaFoldDB" id="A0A3B3QUX2"/>
<name>A0A3B3QUX2_9TELE</name>
<dbReference type="PANTHER" id="PTHR11266:SF80">
    <property type="entry name" value="PEROXISOMAL MEMBRANE PROTEIN 2"/>
    <property type="match status" value="1"/>
</dbReference>
<reference evidence="7" key="1">
    <citation type="submission" date="2025-08" db="UniProtKB">
        <authorList>
            <consortium name="Ensembl"/>
        </authorList>
    </citation>
    <scope>IDENTIFICATION</scope>
</reference>
<proteinExistence type="inferred from homology"/>
<keyword evidence="5" id="KW-0472">Membrane</keyword>
<evidence type="ECO:0000313" key="7">
    <source>
        <dbReference type="Ensembl" id="ENSPKIP00000009923.1"/>
    </source>
</evidence>
<protein>
    <submittedName>
        <fullName evidence="7">Peroxisomal membrane protein 2</fullName>
    </submittedName>
</protein>
<dbReference type="InterPro" id="IPR007248">
    <property type="entry name" value="Mpv17_PMP22"/>
</dbReference>
<evidence type="ECO:0000256" key="5">
    <source>
        <dbReference type="ARBA" id="ARBA00023136"/>
    </source>
</evidence>
<evidence type="ECO:0000256" key="2">
    <source>
        <dbReference type="ARBA" id="ARBA00006824"/>
    </source>
</evidence>
<evidence type="ECO:0000256" key="6">
    <source>
        <dbReference type="RuleBase" id="RU363053"/>
    </source>
</evidence>
<dbReference type="GeneTree" id="ENSGT00940000161539"/>